<dbReference type="AlphaFoldDB" id="A0AAN8I2Z0"/>
<dbReference type="Pfam" id="PF00035">
    <property type="entry name" value="dsrm"/>
    <property type="match status" value="1"/>
</dbReference>
<evidence type="ECO:0000313" key="3">
    <source>
        <dbReference type="EMBL" id="KAK5947721.1"/>
    </source>
</evidence>
<dbReference type="CDD" id="cd00048">
    <property type="entry name" value="DSRM_SF"/>
    <property type="match status" value="1"/>
</dbReference>
<dbReference type="InterPro" id="IPR014720">
    <property type="entry name" value="dsRBD_dom"/>
</dbReference>
<name>A0AAN8I2Z0_9EURO</name>
<dbReference type="Proteomes" id="UP001316803">
    <property type="component" value="Unassembled WGS sequence"/>
</dbReference>
<feature type="domain" description="DRBM" evidence="2">
    <location>
        <begin position="189"/>
        <end position="254"/>
    </location>
</feature>
<proteinExistence type="predicted"/>
<dbReference type="GO" id="GO:0003723">
    <property type="term" value="F:RNA binding"/>
    <property type="evidence" value="ECO:0007669"/>
    <property type="project" value="UniProtKB-UniRule"/>
</dbReference>
<dbReference type="EMBL" id="JAKLMC020000082">
    <property type="protein sequence ID" value="KAK5947721.1"/>
    <property type="molecule type" value="Genomic_DNA"/>
</dbReference>
<accession>A0AAN8I2Z0</accession>
<evidence type="ECO:0000313" key="4">
    <source>
        <dbReference type="Proteomes" id="UP001316803"/>
    </source>
</evidence>
<keyword evidence="4" id="KW-1185">Reference proteome</keyword>
<gene>
    <name evidence="3" type="ORF">OHC33_011259</name>
</gene>
<dbReference type="PROSITE" id="PS50137">
    <property type="entry name" value="DS_RBD"/>
    <property type="match status" value="1"/>
</dbReference>
<protein>
    <recommendedName>
        <fullName evidence="2">DRBM domain-containing protein</fullName>
    </recommendedName>
</protein>
<dbReference type="SUPFAM" id="SSF54768">
    <property type="entry name" value="dsRNA-binding domain-like"/>
    <property type="match status" value="1"/>
</dbReference>
<keyword evidence="1" id="KW-0694">RNA-binding</keyword>
<sequence length="256" mass="28470">MSIITETSTRSTDVLMSSTYDMGFGESDMESLGSDTSVDGSIPKDYWFGRKYFECVMAQDVLQHSRLYENVAVVDSRLEKAMQKFPYHESLKELKLRGLESLLPIVDADPREAYRTTMCCVGAIVRSGDRKQKATLLAVIRQCAALSESGDHSYVGSSNPVGVVERNQTHPPFFEAANDESVCPVDLGRYATTLKEYGDQRGFVPEYSVKHLSSAPSVFKASVTFNGRRFEGTARNKKQARHQAASEACSYLEIET</sequence>
<organism evidence="3 4">
    <name type="scientific">Knufia fluminis</name>
    <dbReference type="NCBI Taxonomy" id="191047"/>
    <lineage>
        <taxon>Eukaryota</taxon>
        <taxon>Fungi</taxon>
        <taxon>Dikarya</taxon>
        <taxon>Ascomycota</taxon>
        <taxon>Pezizomycotina</taxon>
        <taxon>Eurotiomycetes</taxon>
        <taxon>Chaetothyriomycetidae</taxon>
        <taxon>Chaetothyriales</taxon>
        <taxon>Trichomeriaceae</taxon>
        <taxon>Knufia</taxon>
    </lineage>
</organism>
<dbReference type="Gene3D" id="3.30.160.20">
    <property type="match status" value="1"/>
</dbReference>
<evidence type="ECO:0000259" key="2">
    <source>
        <dbReference type="PROSITE" id="PS50137"/>
    </source>
</evidence>
<evidence type="ECO:0000256" key="1">
    <source>
        <dbReference type="PROSITE-ProRule" id="PRU00266"/>
    </source>
</evidence>
<dbReference type="SMART" id="SM00358">
    <property type="entry name" value="DSRM"/>
    <property type="match status" value="1"/>
</dbReference>
<comment type="caution">
    <text evidence="3">The sequence shown here is derived from an EMBL/GenBank/DDBJ whole genome shotgun (WGS) entry which is preliminary data.</text>
</comment>
<reference evidence="3 4" key="1">
    <citation type="submission" date="2022-12" db="EMBL/GenBank/DDBJ databases">
        <title>Genomic features and morphological characterization of a novel Knufia sp. strain isolated from spacecraft assembly facility.</title>
        <authorList>
            <person name="Teixeira M."/>
            <person name="Chander A.M."/>
            <person name="Stajich J.E."/>
            <person name="Venkateswaran K."/>
        </authorList>
    </citation>
    <scope>NUCLEOTIDE SEQUENCE [LARGE SCALE GENOMIC DNA]</scope>
    <source>
        <strain evidence="3 4">FJI-L2-BK-P2</strain>
    </source>
</reference>